<reference evidence="1" key="1">
    <citation type="submission" date="2018-04" db="EMBL/GenBank/DDBJ databases">
        <authorList>
            <person name="Go L.Y."/>
            <person name="Mitchell J.A."/>
        </authorList>
    </citation>
    <scope>NUCLEOTIDE SEQUENCE</scope>
    <source>
        <tissue evidence="1">Whole organism</tissue>
    </source>
</reference>
<accession>A0A336JY37</accession>
<dbReference type="EMBL" id="UFQT01000027">
    <property type="protein sequence ID" value="SSX18092.1"/>
    <property type="molecule type" value="Genomic_DNA"/>
</dbReference>
<sequence>MANNTIRKNCHTMQTLLSSFNLGSFKPNIDKHEQYSSYSFELQMLLENLTSAACKVFSKFRESFEPRTRKH</sequence>
<reference evidence="2" key="2">
    <citation type="submission" date="2018-07" db="EMBL/GenBank/DDBJ databases">
        <authorList>
            <person name="Quirk P.G."/>
            <person name="Krulwich T.A."/>
        </authorList>
    </citation>
    <scope>NUCLEOTIDE SEQUENCE</scope>
</reference>
<gene>
    <name evidence="1" type="primary">CSON007412</name>
</gene>
<name>A0A336JY37_CULSO</name>
<dbReference type="EMBL" id="UFQS01000027">
    <property type="protein sequence ID" value="SSW97706.1"/>
    <property type="molecule type" value="Genomic_DNA"/>
</dbReference>
<evidence type="ECO:0000313" key="2">
    <source>
        <dbReference type="EMBL" id="SSX18092.1"/>
    </source>
</evidence>
<organism evidence="1">
    <name type="scientific">Culicoides sonorensis</name>
    <name type="common">Biting midge</name>
    <dbReference type="NCBI Taxonomy" id="179676"/>
    <lineage>
        <taxon>Eukaryota</taxon>
        <taxon>Metazoa</taxon>
        <taxon>Ecdysozoa</taxon>
        <taxon>Arthropoda</taxon>
        <taxon>Hexapoda</taxon>
        <taxon>Insecta</taxon>
        <taxon>Pterygota</taxon>
        <taxon>Neoptera</taxon>
        <taxon>Endopterygota</taxon>
        <taxon>Diptera</taxon>
        <taxon>Nematocera</taxon>
        <taxon>Chironomoidea</taxon>
        <taxon>Ceratopogonidae</taxon>
        <taxon>Ceratopogoninae</taxon>
        <taxon>Culicoides</taxon>
        <taxon>Monoculicoides</taxon>
    </lineage>
</organism>
<proteinExistence type="predicted"/>
<dbReference type="VEuPathDB" id="VectorBase:CSON007412"/>
<protein>
    <submittedName>
        <fullName evidence="1">CSON007412 protein</fullName>
    </submittedName>
</protein>
<evidence type="ECO:0000313" key="1">
    <source>
        <dbReference type="EMBL" id="SSW97706.1"/>
    </source>
</evidence>
<dbReference type="AlphaFoldDB" id="A0A336JY37"/>